<evidence type="ECO:0000313" key="2">
    <source>
        <dbReference type="Proteomes" id="UP000308600"/>
    </source>
</evidence>
<organism evidence="1 2">
    <name type="scientific">Pluteus cervinus</name>
    <dbReference type="NCBI Taxonomy" id="181527"/>
    <lineage>
        <taxon>Eukaryota</taxon>
        <taxon>Fungi</taxon>
        <taxon>Dikarya</taxon>
        <taxon>Basidiomycota</taxon>
        <taxon>Agaricomycotina</taxon>
        <taxon>Agaricomycetes</taxon>
        <taxon>Agaricomycetidae</taxon>
        <taxon>Agaricales</taxon>
        <taxon>Pluteineae</taxon>
        <taxon>Pluteaceae</taxon>
        <taxon>Pluteus</taxon>
    </lineage>
</organism>
<proteinExistence type="predicted"/>
<keyword evidence="2" id="KW-1185">Reference proteome</keyword>
<protein>
    <submittedName>
        <fullName evidence="1">Uncharacterized protein</fullName>
    </submittedName>
</protein>
<dbReference type="EMBL" id="ML208317">
    <property type="protein sequence ID" value="TFK70188.1"/>
    <property type="molecule type" value="Genomic_DNA"/>
</dbReference>
<sequence length="234" mass="26799">MSKPKRFYPSGTIVAINESLNHPLIRYLKDNNPHPLSAKSTLCLESILTRLENVNTEDQKLRPCLVLNEEDEINRDGSAFKSQQRLYLLGTMAGKNRLMMDSFTQEFAIPVYPTPGSGDYQLKLTPTTPKHTSYLIGCPLGIGVSNPIYGLWKTWEYDPAMEQETTTTYQVEPEELIRLKVELRRRHARFKKRTGEHKKHIIKAYLKVTEARTRRPQTLAPPSIECGVSCMKHV</sequence>
<reference evidence="1 2" key="1">
    <citation type="journal article" date="2019" name="Nat. Ecol. Evol.">
        <title>Megaphylogeny resolves global patterns of mushroom evolution.</title>
        <authorList>
            <person name="Varga T."/>
            <person name="Krizsan K."/>
            <person name="Foldi C."/>
            <person name="Dima B."/>
            <person name="Sanchez-Garcia M."/>
            <person name="Sanchez-Ramirez S."/>
            <person name="Szollosi G.J."/>
            <person name="Szarkandi J.G."/>
            <person name="Papp V."/>
            <person name="Albert L."/>
            <person name="Andreopoulos W."/>
            <person name="Angelini C."/>
            <person name="Antonin V."/>
            <person name="Barry K.W."/>
            <person name="Bougher N.L."/>
            <person name="Buchanan P."/>
            <person name="Buyck B."/>
            <person name="Bense V."/>
            <person name="Catcheside P."/>
            <person name="Chovatia M."/>
            <person name="Cooper J."/>
            <person name="Damon W."/>
            <person name="Desjardin D."/>
            <person name="Finy P."/>
            <person name="Geml J."/>
            <person name="Haridas S."/>
            <person name="Hughes K."/>
            <person name="Justo A."/>
            <person name="Karasinski D."/>
            <person name="Kautmanova I."/>
            <person name="Kiss B."/>
            <person name="Kocsube S."/>
            <person name="Kotiranta H."/>
            <person name="LaButti K.M."/>
            <person name="Lechner B.E."/>
            <person name="Liimatainen K."/>
            <person name="Lipzen A."/>
            <person name="Lukacs Z."/>
            <person name="Mihaltcheva S."/>
            <person name="Morgado L.N."/>
            <person name="Niskanen T."/>
            <person name="Noordeloos M.E."/>
            <person name="Ohm R.A."/>
            <person name="Ortiz-Santana B."/>
            <person name="Ovrebo C."/>
            <person name="Racz N."/>
            <person name="Riley R."/>
            <person name="Savchenko A."/>
            <person name="Shiryaev A."/>
            <person name="Soop K."/>
            <person name="Spirin V."/>
            <person name="Szebenyi C."/>
            <person name="Tomsovsky M."/>
            <person name="Tulloss R.E."/>
            <person name="Uehling J."/>
            <person name="Grigoriev I.V."/>
            <person name="Vagvolgyi C."/>
            <person name="Papp T."/>
            <person name="Martin F.M."/>
            <person name="Miettinen O."/>
            <person name="Hibbett D.S."/>
            <person name="Nagy L.G."/>
        </authorList>
    </citation>
    <scope>NUCLEOTIDE SEQUENCE [LARGE SCALE GENOMIC DNA]</scope>
    <source>
        <strain evidence="1 2">NL-1719</strain>
    </source>
</reference>
<name>A0ACD3AWT6_9AGAR</name>
<dbReference type="Proteomes" id="UP000308600">
    <property type="component" value="Unassembled WGS sequence"/>
</dbReference>
<accession>A0ACD3AWT6</accession>
<gene>
    <name evidence="1" type="ORF">BDN72DRAFT_839391</name>
</gene>
<evidence type="ECO:0000313" key="1">
    <source>
        <dbReference type="EMBL" id="TFK70188.1"/>
    </source>
</evidence>